<sequence length="72" mass="7890">MREGGVELTRRWVAALVMVAPEDREQLVAEIESRIVALYAPPSAPPHTNNDTPAPALVEPKPSRTCKKKTKA</sequence>
<dbReference type="EMBL" id="UOGK01000615">
    <property type="protein sequence ID" value="VAX41949.1"/>
    <property type="molecule type" value="Genomic_DNA"/>
</dbReference>
<evidence type="ECO:0000256" key="1">
    <source>
        <dbReference type="SAM" id="MobiDB-lite"/>
    </source>
</evidence>
<accession>A0A3B1DHR5</accession>
<organism evidence="2">
    <name type="scientific">hydrothermal vent metagenome</name>
    <dbReference type="NCBI Taxonomy" id="652676"/>
    <lineage>
        <taxon>unclassified sequences</taxon>
        <taxon>metagenomes</taxon>
        <taxon>ecological metagenomes</taxon>
    </lineage>
</organism>
<reference evidence="2" key="1">
    <citation type="submission" date="2018-06" db="EMBL/GenBank/DDBJ databases">
        <authorList>
            <person name="Zhirakovskaya E."/>
        </authorList>
    </citation>
    <scope>NUCLEOTIDE SEQUENCE</scope>
</reference>
<dbReference type="AlphaFoldDB" id="A0A3B1DHR5"/>
<evidence type="ECO:0000313" key="2">
    <source>
        <dbReference type="EMBL" id="VAX41949.1"/>
    </source>
</evidence>
<protein>
    <submittedName>
        <fullName evidence="2">Uncharacterized protein</fullName>
    </submittedName>
</protein>
<proteinExistence type="predicted"/>
<feature type="region of interest" description="Disordered" evidence="1">
    <location>
        <begin position="41"/>
        <end position="72"/>
    </location>
</feature>
<name>A0A3B1DHR5_9ZZZZ</name>
<gene>
    <name evidence="2" type="ORF">MNBD_PLANCTO03-43</name>
</gene>